<evidence type="ECO:0000259" key="1">
    <source>
        <dbReference type="Pfam" id="PF00685"/>
    </source>
</evidence>
<evidence type="ECO:0000313" key="3">
    <source>
        <dbReference type="Proteomes" id="UP000219111"/>
    </source>
</evidence>
<dbReference type="AlphaFoldDB" id="A0A285TEE5"/>
<dbReference type="Proteomes" id="UP000219111">
    <property type="component" value="Unassembled WGS sequence"/>
</dbReference>
<dbReference type="GO" id="GO:0008146">
    <property type="term" value="F:sulfotransferase activity"/>
    <property type="evidence" value="ECO:0007669"/>
    <property type="project" value="InterPro"/>
</dbReference>
<evidence type="ECO:0000313" key="2">
    <source>
        <dbReference type="EMBL" id="SOC20412.1"/>
    </source>
</evidence>
<feature type="domain" description="Sulfotransferase" evidence="1">
    <location>
        <begin position="9"/>
        <end position="163"/>
    </location>
</feature>
<keyword evidence="2" id="KW-0808">Transferase</keyword>
<reference evidence="3" key="1">
    <citation type="submission" date="2017-08" db="EMBL/GenBank/DDBJ databases">
        <authorList>
            <person name="Varghese N."/>
            <person name="Submissions S."/>
        </authorList>
    </citation>
    <scope>NUCLEOTIDE SEQUENCE [LARGE SCALE GENOMIC DNA]</scope>
    <source>
        <strain evidence="3">JA276</strain>
    </source>
</reference>
<gene>
    <name evidence="2" type="ORF">SAMN05877831_11931</name>
</gene>
<dbReference type="RefSeq" id="WP_097071389.1">
    <property type="nucleotide sequence ID" value="NZ_OBMT01000019.1"/>
</dbReference>
<dbReference type="InterPro" id="IPR027417">
    <property type="entry name" value="P-loop_NTPase"/>
</dbReference>
<organism evidence="2 3">
    <name type="scientific">Rhodobacter maris</name>
    <dbReference type="NCBI Taxonomy" id="446682"/>
    <lineage>
        <taxon>Bacteria</taxon>
        <taxon>Pseudomonadati</taxon>
        <taxon>Pseudomonadota</taxon>
        <taxon>Alphaproteobacteria</taxon>
        <taxon>Rhodobacterales</taxon>
        <taxon>Rhodobacter group</taxon>
        <taxon>Rhodobacter</taxon>
    </lineage>
</organism>
<keyword evidence="3" id="KW-1185">Reference proteome</keyword>
<proteinExistence type="predicted"/>
<dbReference type="Gene3D" id="3.40.50.300">
    <property type="entry name" value="P-loop containing nucleotide triphosphate hydrolases"/>
    <property type="match status" value="1"/>
</dbReference>
<dbReference type="Pfam" id="PF00685">
    <property type="entry name" value="Sulfotransfer_1"/>
    <property type="match status" value="1"/>
</dbReference>
<protein>
    <submittedName>
        <fullName evidence="2">Sulfotransferase domain-containing protein</fullName>
    </submittedName>
</protein>
<sequence length="294" mass="33331">MQEQTRHLFGFGMPKCGTTTVATMLSAHPAICMHSQKEPGDFLRENPRFRMSGYTTTDQSRWIADFTTSYGLTGNRARFFRGLRSAGIQPDSARYVLCLRDPADLARSYMNHMAERRGLYIATAMDGVRAEILSACDFDGAVADLEREIDPDHVFIVRFEDLHGKDRQRQLSSALFDWLDLPPLESDAVIWENVQGKSGRYPAFLDPLACLLRRTNLVRNLSPDSRARVRKTFSRTQESPPVPTELVDETLAWLEAQDPVLRSRALLSRVATGRLSRPENRALAAHYRARDIDD</sequence>
<dbReference type="SUPFAM" id="SSF52540">
    <property type="entry name" value="P-loop containing nucleoside triphosphate hydrolases"/>
    <property type="match status" value="1"/>
</dbReference>
<accession>A0A285TEE5</accession>
<dbReference type="InterPro" id="IPR000863">
    <property type="entry name" value="Sulfotransferase_dom"/>
</dbReference>
<name>A0A285TEE5_9RHOB</name>
<dbReference type="OrthoDB" id="981508at2"/>
<dbReference type="EMBL" id="OBMT01000019">
    <property type="protein sequence ID" value="SOC20412.1"/>
    <property type="molecule type" value="Genomic_DNA"/>
</dbReference>